<dbReference type="SUPFAM" id="SSF51395">
    <property type="entry name" value="FMN-linked oxidoreductases"/>
    <property type="match status" value="1"/>
</dbReference>
<dbReference type="Pfam" id="PF01136">
    <property type="entry name" value="Peptidase_U32"/>
    <property type="match status" value="1"/>
</dbReference>
<dbReference type="PANTHER" id="PTHR30217:SF10">
    <property type="entry name" value="23S RRNA 5-HYDROXYCYTIDINE C2501 SYNTHASE"/>
    <property type="match status" value="1"/>
</dbReference>
<evidence type="ECO:0000313" key="2">
    <source>
        <dbReference type="EMBL" id="RGD77488.1"/>
    </source>
</evidence>
<comment type="caution">
    <text evidence="2">The sequence shown here is derived from an EMBL/GenBank/DDBJ whole genome shotgun (WGS) entry which is preliminary data.</text>
</comment>
<dbReference type="InterPro" id="IPR020988">
    <property type="entry name" value="Pept_U32_collagenase"/>
</dbReference>
<evidence type="ECO:0000313" key="3">
    <source>
        <dbReference type="Proteomes" id="UP000260721"/>
    </source>
</evidence>
<dbReference type="AlphaFoldDB" id="A0A3E3E6S4"/>
<evidence type="ECO:0000259" key="1">
    <source>
        <dbReference type="Pfam" id="PF12392"/>
    </source>
</evidence>
<name>A0A3E3E6S4_9FIRM</name>
<dbReference type="STRING" id="1123313.GCA_000420345_00878"/>
<dbReference type="EMBL" id="QUSK01000005">
    <property type="protein sequence ID" value="RGD77488.1"/>
    <property type="molecule type" value="Genomic_DNA"/>
</dbReference>
<dbReference type="PANTHER" id="PTHR30217">
    <property type="entry name" value="PEPTIDASE U32 FAMILY"/>
    <property type="match status" value="1"/>
</dbReference>
<accession>A0A3E3E6S4</accession>
<organism evidence="2 3">
    <name type="scientific">Faecalicoccus pleomorphus</name>
    <dbReference type="NCBI Taxonomy" id="1323"/>
    <lineage>
        <taxon>Bacteria</taxon>
        <taxon>Bacillati</taxon>
        <taxon>Bacillota</taxon>
        <taxon>Erysipelotrichia</taxon>
        <taxon>Erysipelotrichales</taxon>
        <taxon>Erysipelotrichaceae</taxon>
        <taxon>Faecalicoccus</taxon>
    </lineage>
</organism>
<dbReference type="Pfam" id="PF12392">
    <property type="entry name" value="DUF3656"/>
    <property type="match status" value="1"/>
</dbReference>
<feature type="domain" description="Peptidase U32 collagenase" evidence="1">
    <location>
        <begin position="393"/>
        <end position="508"/>
    </location>
</feature>
<dbReference type="InterPro" id="IPR001539">
    <property type="entry name" value="Peptidase_U32"/>
</dbReference>
<sequence length="706" mass="81118">METWLFFIYTSLMKNIEILAPVGSMEVLEAAIQAGCDAIYCALPSFGARAYANNFTWEQMKEVLKRCHSLNIKVHVTMNTLLFEQEIEQAYQQAKRLHEMGVDALIVQDLGLIHLLHERLPQLVVHASTQLSVTQVEQIEQLKKLGVKRVVLARECSLEQVKAAVQTGMEVEVFVHGAICICYSGQCLFSSIEYDRSGNRGMCAQPCRMPYKLYQDGKPILEKEQYFLSPKDLSLIEQVRELEELGVCSIKIEGRMKSKEYVYECVHQVYEVLHGKTLGKKEQKELQVTFNRGFTKGHLYDQRGNALMNTQTSNHQGILIGHVIGQKGKRVRVKLQDSLHQNDGIRFVWKTGSLGFRLNYLYDTQGKLIAQAKAGQIVEINMKDRLPAQTKLIKTIDTTLQKEIDQTIEKKQRKVAVSCHLACKGPGYPLECTLSENGHCVTWISEELADVAKNRPCDEEILRRQFSKTKDSFIEIQSFRFALDVPFFFPLGALNHIRNQAIDAFYEEKTKANPIIEKTYDVKIEPQKIVERHWIQEKIHSSMEGLADLRYNVTNSYAIACLLRLGFSCIELSLECKDKDIQAMLTGFKERYGFEAPVMVYLYGKRRLMIMNHCVVNTALKDGQRKNCALCHRHSFYLKGKDQKEYLLEGDAKCHMCIFEKEAWNDLDKIAYYKQLGIQNFHLFFLREDALKKAKILKEFQAGVQE</sequence>
<reference evidence="2 3" key="1">
    <citation type="submission" date="2018-08" db="EMBL/GenBank/DDBJ databases">
        <title>A genome reference for cultivated species of the human gut microbiota.</title>
        <authorList>
            <person name="Zou Y."/>
            <person name="Xue W."/>
            <person name="Luo G."/>
        </authorList>
    </citation>
    <scope>NUCLEOTIDE SEQUENCE [LARGE SCALE GENOMIC DNA]</scope>
    <source>
        <strain evidence="2 3">TF08-11</strain>
    </source>
</reference>
<dbReference type="InterPro" id="IPR051454">
    <property type="entry name" value="RNA/ubiquinone_mod_enzymes"/>
</dbReference>
<protein>
    <submittedName>
        <fullName evidence="2">U32 family peptidase</fullName>
    </submittedName>
</protein>
<proteinExistence type="predicted"/>
<dbReference type="Proteomes" id="UP000260721">
    <property type="component" value="Unassembled WGS sequence"/>
</dbReference>
<gene>
    <name evidence="2" type="ORF">DXC78_03020</name>
</gene>